<reference evidence="1" key="1">
    <citation type="journal article" date="2018" name="Nat. Plants">
        <title>Whole-genome landscape of Medicago truncatula symbiotic genes.</title>
        <authorList>
            <person name="Pecrix Y."/>
            <person name="Gamas P."/>
            <person name="Carrere S."/>
        </authorList>
    </citation>
    <scope>NUCLEOTIDE SEQUENCE</scope>
    <source>
        <tissue evidence="1">Leaves</tissue>
    </source>
</reference>
<dbReference type="Proteomes" id="UP000265566">
    <property type="component" value="Chromosome 3"/>
</dbReference>
<accession>A0A396IRE2</accession>
<dbReference type="Gramene" id="rna16590">
    <property type="protein sequence ID" value="RHN68259.1"/>
    <property type="gene ID" value="gene16590"/>
</dbReference>
<sequence length="48" mass="5427">MKLTVGKEFGVRILHEIESKCTSFFVFFFSCSTTQASPFLHLSGHPFS</sequence>
<proteinExistence type="predicted"/>
<dbReference type="EMBL" id="PSQE01000003">
    <property type="protein sequence ID" value="RHN68259.1"/>
    <property type="molecule type" value="Genomic_DNA"/>
</dbReference>
<gene>
    <name evidence="1" type="ORF">MtrunA17_Chr3g0111951</name>
</gene>
<protein>
    <submittedName>
        <fullName evidence="1">Uncharacterized protein</fullName>
    </submittedName>
</protein>
<comment type="caution">
    <text evidence="1">The sequence shown here is derived from an EMBL/GenBank/DDBJ whole genome shotgun (WGS) entry which is preliminary data.</text>
</comment>
<dbReference type="AlphaFoldDB" id="A0A396IRE2"/>
<name>A0A396IRE2_MEDTR</name>
<dbReference type="PROSITE" id="PS51257">
    <property type="entry name" value="PROKAR_LIPOPROTEIN"/>
    <property type="match status" value="1"/>
</dbReference>
<evidence type="ECO:0000313" key="1">
    <source>
        <dbReference type="EMBL" id="RHN68259.1"/>
    </source>
</evidence>
<organism evidence="1">
    <name type="scientific">Medicago truncatula</name>
    <name type="common">Barrel medic</name>
    <name type="synonym">Medicago tribuloides</name>
    <dbReference type="NCBI Taxonomy" id="3880"/>
    <lineage>
        <taxon>Eukaryota</taxon>
        <taxon>Viridiplantae</taxon>
        <taxon>Streptophyta</taxon>
        <taxon>Embryophyta</taxon>
        <taxon>Tracheophyta</taxon>
        <taxon>Spermatophyta</taxon>
        <taxon>Magnoliopsida</taxon>
        <taxon>eudicotyledons</taxon>
        <taxon>Gunneridae</taxon>
        <taxon>Pentapetalae</taxon>
        <taxon>rosids</taxon>
        <taxon>fabids</taxon>
        <taxon>Fabales</taxon>
        <taxon>Fabaceae</taxon>
        <taxon>Papilionoideae</taxon>
        <taxon>50 kb inversion clade</taxon>
        <taxon>NPAAA clade</taxon>
        <taxon>Hologalegina</taxon>
        <taxon>IRL clade</taxon>
        <taxon>Trifolieae</taxon>
        <taxon>Medicago</taxon>
    </lineage>
</organism>